<comment type="similarity">
    <text evidence="1">Belongs to the Cyclase 1 superfamily.</text>
</comment>
<dbReference type="InterPro" id="IPR007325">
    <property type="entry name" value="KFase/CYL"/>
</dbReference>
<sequence length="323" mass="35990">MAKLTQKWPDFDTLPLDKSGPPGNAWGLFGKDDQLGRLNLITPETVKEVVQEVKEGTRVSLDWQIDRPSFPAFGRPRFQQQLINYAPRAINDEILTFNTQCSTQWDGFRHYAYQNTQQFYNGYTQKDIEAGGSLGINLWAEAGGITARGVLVDYYGYRQRKGDSVDPFLSAPIKLEEVLEILEDEKVGVRPADVLFIRTGFVAEYKKFSAERQAKFAGHEAGYLGFEATKPSLKWLWDSKFAAVASDSPSFERSPLAGSYNEPNVSVHTWGLAGWGMPIGELFDLDALAEECLRLKCWTFFVSSVPLKVPGGVASPPSAVAIF</sequence>
<comment type="caution">
    <text evidence="2">The sequence shown here is derived from an EMBL/GenBank/DDBJ whole genome shotgun (WGS) entry which is preliminary data.</text>
</comment>
<dbReference type="AlphaFoldDB" id="A0AA39CHA5"/>
<dbReference type="Gene3D" id="3.50.30.50">
    <property type="entry name" value="Putative cyclase"/>
    <property type="match status" value="1"/>
</dbReference>
<dbReference type="EMBL" id="JAPDRK010000009">
    <property type="protein sequence ID" value="KAJ9608742.1"/>
    <property type="molecule type" value="Genomic_DNA"/>
</dbReference>
<dbReference type="SUPFAM" id="SSF102198">
    <property type="entry name" value="Putative cyclase"/>
    <property type="match status" value="1"/>
</dbReference>
<dbReference type="Proteomes" id="UP001172673">
    <property type="component" value="Unassembled WGS sequence"/>
</dbReference>
<accession>A0AA39CHA5</accession>
<keyword evidence="3" id="KW-1185">Reference proteome</keyword>
<name>A0AA39CHA5_9EURO</name>
<evidence type="ECO:0000256" key="1">
    <source>
        <dbReference type="ARBA" id="ARBA00007865"/>
    </source>
</evidence>
<dbReference type="PANTHER" id="PTHR34861:SF11">
    <property type="entry name" value="CYCLASE"/>
    <property type="match status" value="1"/>
</dbReference>
<proteinExistence type="inferred from homology"/>
<dbReference type="Pfam" id="PF04199">
    <property type="entry name" value="Cyclase"/>
    <property type="match status" value="1"/>
</dbReference>
<dbReference type="PANTHER" id="PTHR34861">
    <property type="match status" value="1"/>
</dbReference>
<evidence type="ECO:0000313" key="2">
    <source>
        <dbReference type="EMBL" id="KAJ9608742.1"/>
    </source>
</evidence>
<reference evidence="2" key="1">
    <citation type="submission" date="2022-10" db="EMBL/GenBank/DDBJ databases">
        <title>Culturing micro-colonial fungi from biological soil crusts in the Mojave desert and describing Neophaeococcomyces mojavensis, and introducing the new genera and species Taxawa tesnikishii.</title>
        <authorList>
            <person name="Kurbessoian T."/>
            <person name="Stajich J.E."/>
        </authorList>
    </citation>
    <scope>NUCLEOTIDE SEQUENCE</scope>
    <source>
        <strain evidence="2">TK_41</strain>
    </source>
</reference>
<dbReference type="GO" id="GO:0019441">
    <property type="term" value="P:L-tryptophan catabolic process to kynurenine"/>
    <property type="evidence" value="ECO:0007669"/>
    <property type="project" value="InterPro"/>
</dbReference>
<evidence type="ECO:0000313" key="3">
    <source>
        <dbReference type="Proteomes" id="UP001172673"/>
    </source>
</evidence>
<dbReference type="InterPro" id="IPR037175">
    <property type="entry name" value="KFase_sf"/>
</dbReference>
<protein>
    <recommendedName>
        <fullName evidence="4">Cyclase</fullName>
    </recommendedName>
</protein>
<organism evidence="2 3">
    <name type="scientific">Cladophialophora chaetospira</name>
    <dbReference type="NCBI Taxonomy" id="386627"/>
    <lineage>
        <taxon>Eukaryota</taxon>
        <taxon>Fungi</taxon>
        <taxon>Dikarya</taxon>
        <taxon>Ascomycota</taxon>
        <taxon>Pezizomycotina</taxon>
        <taxon>Eurotiomycetes</taxon>
        <taxon>Chaetothyriomycetidae</taxon>
        <taxon>Chaetothyriales</taxon>
        <taxon>Herpotrichiellaceae</taxon>
        <taxon>Cladophialophora</taxon>
    </lineage>
</organism>
<gene>
    <name evidence="2" type="ORF">H2200_006513</name>
</gene>
<dbReference type="GO" id="GO:0004061">
    <property type="term" value="F:arylformamidase activity"/>
    <property type="evidence" value="ECO:0007669"/>
    <property type="project" value="InterPro"/>
</dbReference>
<evidence type="ECO:0008006" key="4">
    <source>
        <dbReference type="Google" id="ProtNLM"/>
    </source>
</evidence>